<dbReference type="Proteomes" id="UP000632377">
    <property type="component" value="Unassembled WGS sequence"/>
</dbReference>
<proteinExistence type="predicted"/>
<name>A0ABS1T7I1_9CLOT</name>
<gene>
    <name evidence="1" type="ORF">JK636_02515</name>
</gene>
<sequence length="430" mass="50078">MRTELQCYDIYPKVLLTKKKTVITIETLDEKYNFTGENYIVKIVPVNQIMNHEFTMENTIDTKNYDNKLVFEYEFKKEQEYYIRLYKKDNLVLGDKGILQLSVYAVEQDLYERIPLKGDLHVHSCRSDGKESPAIVACNYRKQGYDFFSQTDHGQYNPSVEAINSFKDVKIDLNIVNGEEVHSPDNYVHIINFGSEYSVNDIYRADEKKYRKEVNEIMETLTELPKDVDRFIYAACVWVSNKIREANGLSVFCHPFWISNTYNVTPEMSREILNNGVCDAFELLGGQTVHENNMQVALYNDIMITQKNRIPILGNSDSHGTINATWFDIAKTIVFAHKNEKNEIIKSIKDLYSVAVDSPKGESYRVYGSLRLVNYTRFLMENYFPIHDEICIEEGRLMKEYHLKRDGSKEALEKLSGRCDKLIKKYFGVI</sequence>
<evidence type="ECO:0000313" key="1">
    <source>
        <dbReference type="EMBL" id="MBL4934626.1"/>
    </source>
</evidence>
<dbReference type="RefSeq" id="WP_202747254.1">
    <property type="nucleotide sequence ID" value="NZ_JAESWC010000001.1"/>
</dbReference>
<dbReference type="InterPro" id="IPR016195">
    <property type="entry name" value="Pol/histidinol_Pase-like"/>
</dbReference>
<keyword evidence="2" id="KW-1185">Reference proteome</keyword>
<dbReference type="PANTHER" id="PTHR42924:SF3">
    <property type="entry name" value="POLYMERASE_HISTIDINOL PHOSPHATASE N-TERMINAL DOMAIN-CONTAINING PROTEIN"/>
    <property type="match status" value="1"/>
</dbReference>
<accession>A0ABS1T7I1</accession>
<organism evidence="1 2">
    <name type="scientific">Clostridium rhizosphaerae</name>
    <dbReference type="NCBI Taxonomy" id="2803861"/>
    <lineage>
        <taxon>Bacteria</taxon>
        <taxon>Bacillati</taxon>
        <taxon>Bacillota</taxon>
        <taxon>Clostridia</taxon>
        <taxon>Eubacteriales</taxon>
        <taxon>Clostridiaceae</taxon>
        <taxon>Clostridium</taxon>
    </lineage>
</organism>
<reference evidence="1 2" key="1">
    <citation type="submission" date="2021-01" db="EMBL/GenBank/DDBJ databases">
        <title>Genome public.</title>
        <authorList>
            <person name="Liu C."/>
            <person name="Sun Q."/>
        </authorList>
    </citation>
    <scope>NUCLEOTIDE SEQUENCE [LARGE SCALE GENOMIC DNA]</scope>
    <source>
        <strain evidence="1 2">YIM B02515</strain>
    </source>
</reference>
<dbReference type="EMBL" id="JAESWC010000001">
    <property type="protein sequence ID" value="MBL4934626.1"/>
    <property type="molecule type" value="Genomic_DNA"/>
</dbReference>
<dbReference type="SUPFAM" id="SSF89550">
    <property type="entry name" value="PHP domain-like"/>
    <property type="match status" value="1"/>
</dbReference>
<comment type="caution">
    <text evidence="1">The sequence shown here is derived from an EMBL/GenBank/DDBJ whole genome shotgun (WGS) entry which is preliminary data.</text>
</comment>
<dbReference type="Gene3D" id="3.20.20.140">
    <property type="entry name" value="Metal-dependent hydrolases"/>
    <property type="match status" value="1"/>
</dbReference>
<dbReference type="InterPro" id="IPR052018">
    <property type="entry name" value="PHP_domain"/>
</dbReference>
<dbReference type="PANTHER" id="PTHR42924">
    <property type="entry name" value="EXONUCLEASE"/>
    <property type="match status" value="1"/>
</dbReference>
<protein>
    <submittedName>
        <fullName evidence="1">PHP domain-containing protein</fullName>
    </submittedName>
</protein>
<evidence type="ECO:0000313" key="2">
    <source>
        <dbReference type="Proteomes" id="UP000632377"/>
    </source>
</evidence>